<accession>A0AAW2E0Y4</accession>
<dbReference type="Pfam" id="PF14111">
    <property type="entry name" value="DUF4283"/>
    <property type="match status" value="1"/>
</dbReference>
<dbReference type="Proteomes" id="UP001459277">
    <property type="component" value="Unassembled WGS sequence"/>
</dbReference>
<protein>
    <recommendedName>
        <fullName evidence="6">Zinc knuckle CX2CX4HX4C domain-containing protein</fullName>
    </recommendedName>
</protein>
<feature type="domain" description="DUF4283" evidence="2">
    <location>
        <begin position="32"/>
        <end position="77"/>
    </location>
</feature>
<dbReference type="InterPro" id="IPR040256">
    <property type="entry name" value="At4g02000-like"/>
</dbReference>
<feature type="compositionally biased region" description="Basic and acidic residues" evidence="1">
    <location>
        <begin position="220"/>
        <end position="232"/>
    </location>
</feature>
<evidence type="ECO:0000256" key="1">
    <source>
        <dbReference type="SAM" id="MobiDB-lite"/>
    </source>
</evidence>
<evidence type="ECO:0008006" key="6">
    <source>
        <dbReference type="Google" id="ProtNLM"/>
    </source>
</evidence>
<reference evidence="4 5" key="1">
    <citation type="submission" date="2024-01" db="EMBL/GenBank/DDBJ databases">
        <title>A telomere-to-telomere, gap-free genome of sweet tea (Lithocarpus litseifolius).</title>
        <authorList>
            <person name="Zhou J."/>
        </authorList>
    </citation>
    <scope>NUCLEOTIDE SEQUENCE [LARGE SCALE GENOMIC DNA]</scope>
    <source>
        <strain evidence="4">Zhou-2022a</strain>
        <tissue evidence="4">Leaf</tissue>
    </source>
</reference>
<gene>
    <name evidence="4" type="ORF">SO802_003692</name>
</gene>
<keyword evidence="5" id="KW-1185">Reference proteome</keyword>
<feature type="compositionally biased region" description="Basic and acidic residues" evidence="1">
    <location>
        <begin position="271"/>
        <end position="306"/>
    </location>
</feature>
<evidence type="ECO:0000259" key="3">
    <source>
        <dbReference type="Pfam" id="PF14392"/>
    </source>
</evidence>
<comment type="caution">
    <text evidence="4">The sequence shown here is derived from an EMBL/GenBank/DDBJ whole genome shotgun (WGS) entry which is preliminary data.</text>
</comment>
<dbReference type="Pfam" id="PF14392">
    <property type="entry name" value="zf-CCHC_4"/>
    <property type="match status" value="1"/>
</dbReference>
<proteinExistence type="predicted"/>
<dbReference type="EMBL" id="JAZDWU010000001">
    <property type="protein sequence ID" value="KAL0016623.1"/>
    <property type="molecule type" value="Genomic_DNA"/>
</dbReference>
<feature type="domain" description="Zinc knuckle CX2CX4HX4C" evidence="3">
    <location>
        <begin position="130"/>
        <end position="177"/>
    </location>
</feature>
<dbReference type="PANTHER" id="PTHR31286:SF167">
    <property type="entry name" value="OS09G0268800 PROTEIN"/>
    <property type="match status" value="1"/>
</dbReference>
<dbReference type="InterPro" id="IPR025836">
    <property type="entry name" value="Zn_knuckle_CX2CX4HX4C"/>
</dbReference>
<evidence type="ECO:0000259" key="2">
    <source>
        <dbReference type="Pfam" id="PF14111"/>
    </source>
</evidence>
<dbReference type="InterPro" id="IPR025558">
    <property type="entry name" value="DUF4283"/>
</dbReference>
<dbReference type="AlphaFoldDB" id="A0AAW2E0Y4"/>
<evidence type="ECO:0000313" key="4">
    <source>
        <dbReference type="EMBL" id="KAL0016623.1"/>
    </source>
</evidence>
<feature type="region of interest" description="Disordered" evidence="1">
    <location>
        <begin position="265"/>
        <end position="306"/>
    </location>
</feature>
<sequence length="306" mass="35127">MAKDLEVLWQRLSLTEEEDENIVLGSNSTNAAKERGVQIMEIEEEIYMVEFGDEKDKKKVLEMSPWSYEKQLILLHDFDGKQVHIHNLPLKSRTMETGLAIGKALGEVMEVEATDSGVHWGKCLRVRVNMDVTKQLVRGKKVAIKEEEKRWVIFKYERLPNFCYNCSLLSHDLRDCPASLDSTKLVDSKELQYGPWLRGEIIKRSFREKMSSNDQLELPRNPDEENQSHVTDEAQTPRGSMVIVRELRAATVHLGKSIVREETNKTLLGKESMENLHENREVNHGTSTPDKKLPVQGIEGKEDSEK</sequence>
<evidence type="ECO:0000313" key="5">
    <source>
        <dbReference type="Proteomes" id="UP001459277"/>
    </source>
</evidence>
<organism evidence="4 5">
    <name type="scientific">Lithocarpus litseifolius</name>
    <dbReference type="NCBI Taxonomy" id="425828"/>
    <lineage>
        <taxon>Eukaryota</taxon>
        <taxon>Viridiplantae</taxon>
        <taxon>Streptophyta</taxon>
        <taxon>Embryophyta</taxon>
        <taxon>Tracheophyta</taxon>
        <taxon>Spermatophyta</taxon>
        <taxon>Magnoliopsida</taxon>
        <taxon>eudicotyledons</taxon>
        <taxon>Gunneridae</taxon>
        <taxon>Pentapetalae</taxon>
        <taxon>rosids</taxon>
        <taxon>fabids</taxon>
        <taxon>Fagales</taxon>
        <taxon>Fagaceae</taxon>
        <taxon>Lithocarpus</taxon>
    </lineage>
</organism>
<name>A0AAW2E0Y4_9ROSI</name>
<feature type="region of interest" description="Disordered" evidence="1">
    <location>
        <begin position="211"/>
        <end position="241"/>
    </location>
</feature>
<dbReference type="PANTHER" id="PTHR31286">
    <property type="entry name" value="GLYCINE-RICH CELL WALL STRUCTURAL PROTEIN 1.8-LIKE"/>
    <property type="match status" value="1"/>
</dbReference>